<evidence type="ECO:0000256" key="1">
    <source>
        <dbReference type="SAM" id="MobiDB-lite"/>
    </source>
</evidence>
<feature type="compositionally biased region" description="Low complexity" evidence="1">
    <location>
        <begin position="392"/>
        <end position="412"/>
    </location>
</feature>
<dbReference type="PANTHER" id="PTHR14932">
    <property type="entry name" value="RAS GTPASE-RELATED"/>
    <property type="match status" value="1"/>
</dbReference>
<comment type="caution">
    <text evidence="2">The sequence shown here is derived from an EMBL/GenBank/DDBJ whole genome shotgun (WGS) entry which is preliminary data.</text>
</comment>
<accession>A0ABR2HUF1</accession>
<feature type="region of interest" description="Disordered" evidence="1">
    <location>
        <begin position="391"/>
        <end position="419"/>
    </location>
</feature>
<reference evidence="2 3" key="1">
    <citation type="submission" date="2024-04" db="EMBL/GenBank/DDBJ databases">
        <title>Tritrichomonas musculus Genome.</title>
        <authorList>
            <person name="Alves-Ferreira E."/>
            <person name="Grigg M."/>
            <person name="Lorenzi H."/>
            <person name="Galac M."/>
        </authorList>
    </citation>
    <scope>NUCLEOTIDE SEQUENCE [LARGE SCALE GENOMIC DNA]</scope>
    <source>
        <strain evidence="2 3">EAF2021</strain>
    </source>
</reference>
<protein>
    <submittedName>
        <fullName evidence="2">Rab-like protein 6</fullName>
    </submittedName>
</protein>
<organism evidence="2 3">
    <name type="scientific">Tritrichomonas musculus</name>
    <dbReference type="NCBI Taxonomy" id="1915356"/>
    <lineage>
        <taxon>Eukaryota</taxon>
        <taxon>Metamonada</taxon>
        <taxon>Parabasalia</taxon>
        <taxon>Tritrichomonadida</taxon>
        <taxon>Tritrichomonadidae</taxon>
        <taxon>Tritrichomonas</taxon>
    </lineage>
</organism>
<evidence type="ECO:0000313" key="2">
    <source>
        <dbReference type="EMBL" id="KAK8852768.1"/>
    </source>
</evidence>
<dbReference type="Pfam" id="PF08477">
    <property type="entry name" value="Roc"/>
    <property type="match status" value="1"/>
</dbReference>
<dbReference type="Gene3D" id="3.40.50.300">
    <property type="entry name" value="P-loop containing nucleotide triphosphate hydrolases"/>
    <property type="match status" value="1"/>
</dbReference>
<evidence type="ECO:0000313" key="3">
    <source>
        <dbReference type="Proteomes" id="UP001470230"/>
    </source>
</evidence>
<dbReference type="Proteomes" id="UP001470230">
    <property type="component" value="Unassembled WGS sequence"/>
</dbReference>
<name>A0ABR2HUF1_9EUKA</name>
<gene>
    <name evidence="2" type="ORF">M9Y10_017758</name>
</gene>
<sequence length="419" mass="47036">MNPNLPKLASSELLILIRGDKKTGKTSLLKRMSGRPFTEQYEPSTITQTTTIKWRPDNNSGSAVSITLLDVVSMNPRLTTTAHGTPQGIIVIYDPRESNSVNYAVQLIENTPSNIPIALLTNFQDVITADLHPLLRPFTDRCYAISSSMCTNLGLSELSHWLQLPLSLNVYQAYKKLLDHTNREVTRLKSMFAPGNVNRVINLNVIKDEDDGFWSDDDKNPIQMFTKPKSQASNMLPEIQQIPELTDNTGPIDKDDELMSAIIQTASNQKTIIGKDEIEYEKSGLKSQANPQMQQISQNIQLTPTPSSERKRHKHSSRNPGEKRRHHHKSSKKDESATQISNPNLNMNQQYGTQIQPSSSQNAVQLSPSEQARQMRLHALGYHTTVPVSSINQQNQKLQQQQQQPQQAPQPNISGYDSI</sequence>
<dbReference type="EMBL" id="JAPFFF010000023">
    <property type="protein sequence ID" value="KAK8852768.1"/>
    <property type="molecule type" value="Genomic_DNA"/>
</dbReference>
<dbReference type="InterPro" id="IPR040385">
    <property type="entry name" value="RABL6"/>
</dbReference>
<dbReference type="SUPFAM" id="SSF52540">
    <property type="entry name" value="P-loop containing nucleoside triphosphate hydrolases"/>
    <property type="match status" value="1"/>
</dbReference>
<feature type="compositionally biased region" description="Basic residues" evidence="1">
    <location>
        <begin position="310"/>
        <end position="331"/>
    </location>
</feature>
<dbReference type="PANTHER" id="PTHR14932:SF1">
    <property type="entry name" value="RAB-LIKE PROTEIN 6"/>
    <property type="match status" value="1"/>
</dbReference>
<feature type="compositionally biased region" description="Polar residues" evidence="1">
    <location>
        <begin position="337"/>
        <end position="369"/>
    </location>
</feature>
<keyword evidence="3" id="KW-1185">Reference proteome</keyword>
<proteinExistence type="predicted"/>
<feature type="region of interest" description="Disordered" evidence="1">
    <location>
        <begin position="299"/>
        <end position="369"/>
    </location>
</feature>
<dbReference type="InterPro" id="IPR027417">
    <property type="entry name" value="P-loop_NTPase"/>
</dbReference>